<dbReference type="Proteomes" id="UP000663760">
    <property type="component" value="Chromosome 7"/>
</dbReference>
<gene>
    <name evidence="1" type="ORF">SI7747_07009739</name>
    <name evidence="2" type="ORF">SI8410_07010484</name>
</gene>
<evidence type="ECO:0000313" key="1">
    <source>
        <dbReference type="EMBL" id="CAA2623828.1"/>
    </source>
</evidence>
<dbReference type="AlphaFoldDB" id="A0A7I8KS13"/>
<dbReference type="EMBL" id="LR743594">
    <property type="protein sequence ID" value="CAA2623828.1"/>
    <property type="molecule type" value="Genomic_DNA"/>
</dbReference>
<sequence>MLLHSLLMLFLAIVVLPIDYHYIILEGLWPCGLWHSVYDL</sequence>
<proteinExistence type="predicted"/>
<dbReference type="EMBL" id="LR746270">
    <property type="protein sequence ID" value="CAA7399814.1"/>
    <property type="molecule type" value="Genomic_DNA"/>
</dbReference>
<protein>
    <submittedName>
        <fullName evidence="2">Uncharacterized protein</fullName>
    </submittedName>
</protein>
<reference evidence="2" key="1">
    <citation type="submission" date="2020-02" db="EMBL/GenBank/DDBJ databases">
        <authorList>
            <person name="Scholz U."/>
            <person name="Mascher M."/>
            <person name="Fiebig A."/>
        </authorList>
    </citation>
    <scope>NUCLEOTIDE SEQUENCE</scope>
</reference>
<accession>A0A7I8KS13</accession>
<keyword evidence="3" id="KW-1185">Reference proteome</keyword>
<organism evidence="2 3">
    <name type="scientific">Spirodela intermedia</name>
    <name type="common">Intermediate duckweed</name>
    <dbReference type="NCBI Taxonomy" id="51605"/>
    <lineage>
        <taxon>Eukaryota</taxon>
        <taxon>Viridiplantae</taxon>
        <taxon>Streptophyta</taxon>
        <taxon>Embryophyta</taxon>
        <taxon>Tracheophyta</taxon>
        <taxon>Spermatophyta</taxon>
        <taxon>Magnoliopsida</taxon>
        <taxon>Liliopsida</taxon>
        <taxon>Araceae</taxon>
        <taxon>Lemnoideae</taxon>
        <taxon>Spirodela</taxon>
    </lineage>
</organism>
<name>A0A7I8KS13_SPIIN</name>
<evidence type="ECO:0000313" key="2">
    <source>
        <dbReference type="EMBL" id="CAA7399814.1"/>
    </source>
</evidence>
<evidence type="ECO:0000313" key="3">
    <source>
        <dbReference type="Proteomes" id="UP000663760"/>
    </source>
</evidence>